<dbReference type="InterPro" id="IPR050807">
    <property type="entry name" value="TransReg_Diox_bact_type"/>
</dbReference>
<reference evidence="3 4" key="1">
    <citation type="journal article" date="2008" name="Int. J. Syst. Evol. Microbiol.">
        <title>Leifsonia pindariensis sp. nov., isolated from the Pindari glacier of the Indian Himalayas, and emended description of the genus Leifsonia.</title>
        <authorList>
            <person name="Reddy G.S."/>
            <person name="Prabagaran S.R."/>
            <person name="Shivaji S."/>
        </authorList>
    </citation>
    <scope>NUCLEOTIDE SEQUENCE [LARGE SCALE GENOMIC DNA]</scope>
    <source>
        <strain evidence="3 4">PON 10</strain>
    </source>
</reference>
<proteinExistence type="predicted"/>
<dbReference type="SMART" id="SM00530">
    <property type="entry name" value="HTH_XRE"/>
    <property type="match status" value="1"/>
</dbReference>
<evidence type="ECO:0000259" key="2">
    <source>
        <dbReference type="PROSITE" id="PS50943"/>
    </source>
</evidence>
<evidence type="ECO:0000313" key="3">
    <source>
        <dbReference type="EMBL" id="PPL19567.1"/>
    </source>
</evidence>
<evidence type="ECO:0000256" key="1">
    <source>
        <dbReference type="ARBA" id="ARBA00023125"/>
    </source>
</evidence>
<dbReference type="Proteomes" id="UP000237755">
    <property type="component" value="Unassembled WGS sequence"/>
</dbReference>
<organism evidence="3 4">
    <name type="scientific">Microterricola pindariensis</name>
    <dbReference type="NCBI Taxonomy" id="478010"/>
    <lineage>
        <taxon>Bacteria</taxon>
        <taxon>Bacillati</taxon>
        <taxon>Actinomycetota</taxon>
        <taxon>Actinomycetes</taxon>
        <taxon>Micrococcales</taxon>
        <taxon>Microbacteriaceae</taxon>
        <taxon>Microterricola</taxon>
    </lineage>
</organism>
<dbReference type="Gene3D" id="2.60.120.10">
    <property type="entry name" value="Jelly Rolls"/>
    <property type="match status" value="1"/>
</dbReference>
<sequence length="189" mass="20124">MNESQPSSPLANNIRTWRERRGMSVSALAREAGISKSTVSELERGNGNPSLDTLWALAKTLHVSLGGLFIGQAGVGETEFKRLVEAPVIAREGDAFIAQLMAGWRNSGEVEVSIVTLAANAHRDSRGNAPGVVERVICVEGLVEVGPDGAAVLLAPGDMLTFRADQAHLYHARENGGRLVVIQQYPSAV</sequence>
<name>A0ABX5AXF3_9MICO</name>
<dbReference type="InterPro" id="IPR014710">
    <property type="entry name" value="RmlC-like_jellyroll"/>
</dbReference>
<dbReference type="InterPro" id="IPR011051">
    <property type="entry name" value="RmlC_Cupin_sf"/>
</dbReference>
<comment type="caution">
    <text evidence="3">The sequence shown here is derived from an EMBL/GenBank/DDBJ whole genome shotgun (WGS) entry which is preliminary data.</text>
</comment>
<dbReference type="SUPFAM" id="SSF47413">
    <property type="entry name" value="lambda repressor-like DNA-binding domains"/>
    <property type="match status" value="1"/>
</dbReference>
<dbReference type="RefSeq" id="WP_104474667.1">
    <property type="nucleotide sequence ID" value="NZ_MPZN01000011.1"/>
</dbReference>
<dbReference type="PANTHER" id="PTHR46797:SF1">
    <property type="entry name" value="METHYLPHOSPHONATE SYNTHASE"/>
    <property type="match status" value="1"/>
</dbReference>
<dbReference type="EMBL" id="MPZN01000011">
    <property type="protein sequence ID" value="PPL19567.1"/>
    <property type="molecule type" value="Genomic_DNA"/>
</dbReference>
<accession>A0ABX5AXF3</accession>
<dbReference type="InterPro" id="IPR010982">
    <property type="entry name" value="Lambda_DNA-bd_dom_sf"/>
</dbReference>
<keyword evidence="4" id="KW-1185">Reference proteome</keyword>
<dbReference type="Gene3D" id="1.10.260.40">
    <property type="entry name" value="lambda repressor-like DNA-binding domains"/>
    <property type="match status" value="1"/>
</dbReference>
<evidence type="ECO:0000313" key="4">
    <source>
        <dbReference type="Proteomes" id="UP000237755"/>
    </source>
</evidence>
<dbReference type="PANTHER" id="PTHR46797">
    <property type="entry name" value="HTH-TYPE TRANSCRIPTIONAL REGULATOR"/>
    <property type="match status" value="1"/>
</dbReference>
<keyword evidence="1" id="KW-0238">DNA-binding</keyword>
<dbReference type="CDD" id="cd00093">
    <property type="entry name" value="HTH_XRE"/>
    <property type="match status" value="1"/>
</dbReference>
<gene>
    <name evidence="3" type="ORF">GY24_05110</name>
</gene>
<dbReference type="Pfam" id="PF01381">
    <property type="entry name" value="HTH_3"/>
    <property type="match status" value="1"/>
</dbReference>
<protein>
    <recommendedName>
        <fullName evidence="2">HTH cro/C1-type domain-containing protein</fullName>
    </recommendedName>
</protein>
<dbReference type="PROSITE" id="PS50943">
    <property type="entry name" value="HTH_CROC1"/>
    <property type="match status" value="1"/>
</dbReference>
<dbReference type="InterPro" id="IPR001387">
    <property type="entry name" value="Cro/C1-type_HTH"/>
</dbReference>
<feature type="domain" description="HTH cro/C1-type" evidence="2">
    <location>
        <begin position="14"/>
        <end position="68"/>
    </location>
</feature>
<dbReference type="SUPFAM" id="SSF51182">
    <property type="entry name" value="RmlC-like cupins"/>
    <property type="match status" value="1"/>
</dbReference>